<comment type="caution">
    <text evidence="2">The sequence shown here is derived from an EMBL/GenBank/DDBJ whole genome shotgun (WGS) entry which is preliminary data.</text>
</comment>
<keyword evidence="3" id="KW-1185">Reference proteome</keyword>
<gene>
    <name evidence="2" type="ORF">HUV48_05155</name>
</gene>
<accession>A0A850H2I0</accession>
<feature type="domain" description="Glycosyltransferase 2-like" evidence="1">
    <location>
        <begin position="14"/>
        <end position="113"/>
    </location>
</feature>
<dbReference type="Proteomes" id="UP000561438">
    <property type="component" value="Unassembled WGS sequence"/>
</dbReference>
<evidence type="ECO:0000313" key="2">
    <source>
        <dbReference type="EMBL" id="NVD44402.1"/>
    </source>
</evidence>
<dbReference type="GO" id="GO:0016758">
    <property type="term" value="F:hexosyltransferase activity"/>
    <property type="evidence" value="ECO:0007669"/>
    <property type="project" value="UniProtKB-ARBA"/>
</dbReference>
<dbReference type="RefSeq" id="WP_176266743.1">
    <property type="nucleotide sequence ID" value="NZ_JABWGV010000002.1"/>
</dbReference>
<reference evidence="2 3" key="1">
    <citation type="submission" date="2020-06" db="EMBL/GenBank/DDBJ databases">
        <title>Altererythrobacter sp. HHU K3-1.</title>
        <authorList>
            <person name="Zhang D."/>
            <person name="Xue H."/>
        </authorList>
    </citation>
    <scope>NUCLEOTIDE SEQUENCE [LARGE SCALE GENOMIC DNA]</scope>
    <source>
        <strain evidence="2 3">HHU K3-1</strain>
    </source>
</reference>
<dbReference type="InterPro" id="IPR001173">
    <property type="entry name" value="Glyco_trans_2-like"/>
</dbReference>
<dbReference type="AlphaFoldDB" id="A0A850H2I0"/>
<keyword evidence="2" id="KW-0808">Transferase</keyword>
<protein>
    <submittedName>
        <fullName evidence="2">Glycosyltransferase family 2 protein</fullName>
    </submittedName>
</protein>
<dbReference type="PANTHER" id="PTHR22916:SF3">
    <property type="entry name" value="UDP-GLCNAC:BETAGAL BETA-1,3-N-ACETYLGLUCOSAMINYLTRANSFERASE-LIKE PROTEIN 1"/>
    <property type="match status" value="1"/>
</dbReference>
<evidence type="ECO:0000313" key="3">
    <source>
        <dbReference type="Proteomes" id="UP000561438"/>
    </source>
</evidence>
<dbReference type="Pfam" id="PF00535">
    <property type="entry name" value="Glycos_transf_2"/>
    <property type="match status" value="1"/>
</dbReference>
<dbReference type="EMBL" id="JABWGV010000002">
    <property type="protein sequence ID" value="NVD44402.1"/>
    <property type="molecule type" value="Genomic_DNA"/>
</dbReference>
<dbReference type="CDD" id="cd00761">
    <property type="entry name" value="Glyco_tranf_GTA_type"/>
    <property type="match status" value="1"/>
</dbReference>
<dbReference type="PANTHER" id="PTHR22916">
    <property type="entry name" value="GLYCOSYLTRANSFERASE"/>
    <property type="match status" value="1"/>
</dbReference>
<evidence type="ECO:0000259" key="1">
    <source>
        <dbReference type="Pfam" id="PF00535"/>
    </source>
</evidence>
<name>A0A850H2I0_9SPHN</name>
<organism evidence="2 3">
    <name type="scientific">Qipengyuania atrilutea</name>
    <dbReference type="NCBI Taxonomy" id="2744473"/>
    <lineage>
        <taxon>Bacteria</taxon>
        <taxon>Pseudomonadati</taxon>
        <taxon>Pseudomonadota</taxon>
        <taxon>Alphaproteobacteria</taxon>
        <taxon>Sphingomonadales</taxon>
        <taxon>Erythrobacteraceae</taxon>
        <taxon>Qipengyuania</taxon>
    </lineage>
</organism>
<proteinExistence type="predicted"/>
<dbReference type="Gene3D" id="3.90.550.10">
    <property type="entry name" value="Spore Coat Polysaccharide Biosynthesis Protein SpsA, Chain A"/>
    <property type="match status" value="1"/>
</dbReference>
<sequence length="376" mass="42087">MKKAQAGQELPLFTVFTPTYNRSATLTRLFRSINVQSFRDFEWLIVDDGSSDDTAAEVAKFAAIASFPLRYVWQPNGGKHTAINRGAALAAGKLFLTIDSDDELMPTALEIFNRAWSEIPIDRRSEFAGVTARCIDAGGKLVGAPAPHDVVDSDSARATFILGMTSERIGIIQTAILKKHPFPTHLPTKFIPEGRLWLELAQEYKTRFIEEPARVFHDHGEPRLSQLNRGMRAYGDYEYYRFALQNYVSWWPVIPKAVAKFAVGLRRAELHLDFRANRDGLSKLARAGLLAASPLAAGLYIRDMTRLHGRLGCAVAICRTILRGKTPRSIARAIATFVKKSADSRSILVYLEGEEVTVKSSDDSYEQILFAHRSRW</sequence>
<dbReference type="SUPFAM" id="SSF53448">
    <property type="entry name" value="Nucleotide-diphospho-sugar transferases"/>
    <property type="match status" value="1"/>
</dbReference>
<dbReference type="InterPro" id="IPR029044">
    <property type="entry name" value="Nucleotide-diphossugar_trans"/>
</dbReference>